<comment type="subcellular location">
    <subcellularLocation>
        <location evidence="2">Apical cell membrane</location>
    </subcellularLocation>
    <subcellularLocation>
        <location evidence="6">Cell projection</location>
        <location evidence="6">Filopodium</location>
    </subcellularLocation>
    <subcellularLocation>
        <location evidence="7">Cell projection</location>
        <location evidence="7">Lamellipodium</location>
    </subcellularLocation>
    <subcellularLocation>
        <location evidence="1">Cell projection</location>
        <location evidence="1">Microvillus</location>
    </subcellularLocation>
    <subcellularLocation>
        <location evidence="4">Cell projection</location>
        <location evidence="4">Ruffle</location>
    </subcellularLocation>
    <subcellularLocation>
        <location evidence="3">Membrane raft</location>
    </subcellularLocation>
    <subcellularLocation>
        <location evidence="5">Membrane</location>
        <topology evidence="5">Single-pass type I membrane protein</topology>
    </subcellularLocation>
</comment>
<evidence type="ECO:0000256" key="3">
    <source>
        <dbReference type="ARBA" id="ARBA00004285"/>
    </source>
</evidence>
<feature type="chain" id="PRO_5021324316" description="Podocalyxin" evidence="21">
    <location>
        <begin position="25"/>
        <end position="505"/>
    </location>
</feature>
<feature type="compositionally biased region" description="Polar residues" evidence="19">
    <location>
        <begin position="236"/>
        <end position="245"/>
    </location>
</feature>
<dbReference type="GO" id="GO:0033634">
    <property type="term" value="P:positive regulation of cell-cell adhesion mediated by integrin"/>
    <property type="evidence" value="ECO:0007669"/>
    <property type="project" value="TreeGrafter"/>
</dbReference>
<organism evidence="22 23">
    <name type="scientific">Takifugu bimaculatus</name>
    <dbReference type="NCBI Taxonomy" id="433685"/>
    <lineage>
        <taxon>Eukaryota</taxon>
        <taxon>Metazoa</taxon>
        <taxon>Chordata</taxon>
        <taxon>Craniata</taxon>
        <taxon>Vertebrata</taxon>
        <taxon>Euteleostomi</taxon>
        <taxon>Actinopterygii</taxon>
        <taxon>Neopterygii</taxon>
        <taxon>Teleostei</taxon>
        <taxon>Neoteleostei</taxon>
        <taxon>Acanthomorphata</taxon>
        <taxon>Eupercaria</taxon>
        <taxon>Tetraodontiformes</taxon>
        <taxon>Tetradontoidea</taxon>
        <taxon>Tetraodontidae</taxon>
        <taxon>Takifugu</taxon>
    </lineage>
</organism>
<accession>A0A4Z2BH42</accession>
<keyword evidence="14 20" id="KW-1133">Transmembrane helix</keyword>
<dbReference type="GO" id="GO:0022408">
    <property type="term" value="P:negative regulation of cell-cell adhesion"/>
    <property type="evidence" value="ECO:0007669"/>
    <property type="project" value="TreeGrafter"/>
</dbReference>
<dbReference type="Proteomes" id="UP000516260">
    <property type="component" value="Chromosome 22"/>
</dbReference>
<keyword evidence="23" id="KW-1185">Reference proteome</keyword>
<evidence type="ECO:0000256" key="13">
    <source>
        <dbReference type="ARBA" id="ARBA00022889"/>
    </source>
</evidence>
<evidence type="ECO:0000256" key="11">
    <source>
        <dbReference type="ARBA" id="ARBA00022692"/>
    </source>
</evidence>
<dbReference type="EMBL" id="SWLE01000015">
    <property type="protein sequence ID" value="TNM91701.1"/>
    <property type="molecule type" value="Genomic_DNA"/>
</dbReference>
<feature type="compositionally biased region" description="Low complexity" evidence="19">
    <location>
        <begin position="246"/>
        <end position="266"/>
    </location>
</feature>
<evidence type="ECO:0000256" key="2">
    <source>
        <dbReference type="ARBA" id="ARBA00004221"/>
    </source>
</evidence>
<keyword evidence="10" id="KW-1003">Cell membrane</keyword>
<dbReference type="GO" id="GO:0016324">
    <property type="term" value="C:apical plasma membrane"/>
    <property type="evidence" value="ECO:0007669"/>
    <property type="project" value="UniProtKB-SubCell"/>
</dbReference>
<dbReference type="GO" id="GO:0030027">
    <property type="term" value="C:lamellipodium"/>
    <property type="evidence" value="ECO:0007669"/>
    <property type="project" value="UniProtKB-SubCell"/>
</dbReference>
<feature type="compositionally biased region" description="Low complexity" evidence="19">
    <location>
        <begin position="102"/>
        <end position="114"/>
    </location>
</feature>
<keyword evidence="17" id="KW-0966">Cell projection</keyword>
<dbReference type="GO" id="GO:0001726">
    <property type="term" value="C:ruffle"/>
    <property type="evidence" value="ECO:0007669"/>
    <property type="project" value="UniProtKB-SubCell"/>
</dbReference>
<dbReference type="GO" id="GO:0032534">
    <property type="term" value="P:regulation of microvillus assembly"/>
    <property type="evidence" value="ECO:0007669"/>
    <property type="project" value="TreeGrafter"/>
</dbReference>
<feature type="compositionally biased region" description="Polar residues" evidence="19">
    <location>
        <begin position="48"/>
        <end position="75"/>
    </location>
</feature>
<sequence>MRGTARITWLLLALALGILDCVWSQDDNPTTASSVSKEASQVISLTTTSMNDSGSAGNTMAVTDQSPTAASTYPLQPSIGGVEKNESTQPPTPARRTDALSPPATGAAATPVPTLHSVPTTLQPATVTGNAAVPLSTTGLDNAAVAAAPSTVATVSSPKDPNLATTTGSIGTLGATIGATIATPSESSTATVIVPGVNISMTTTQVVSTGVPTALHQSSTQNSITSKLTLEDNTRDPVTSANLQLTTKSTGTTGSSGNMGSSSSTSLIKTGSPTIGILATNAGTTLPQTTSTFTSTLGPITSTLGPSTSAPRLTTSTITATKTTILDSQPKTFLYSLNKKHEKEEEKDLVEVCRHLMANMHDGNCTVVWQERKGKIHFDYVEINGKVKTQLVAEYYEELTKKPTDNKTLIAILASCGALLIMIVILAVCASHHRKPYGENQQHLTEELQTVENGYHDNPTLEVMEVQPEMQEKKMALNGEFNDSWIVPMDNLMKEDTPDEEDTHL</sequence>
<dbReference type="InterPro" id="IPR013836">
    <property type="entry name" value="CD34/Podocalyxin"/>
</dbReference>
<evidence type="ECO:0000256" key="12">
    <source>
        <dbReference type="ARBA" id="ARBA00022729"/>
    </source>
</evidence>
<feature type="transmembrane region" description="Helical" evidence="20">
    <location>
        <begin position="409"/>
        <end position="430"/>
    </location>
</feature>
<dbReference type="GO" id="GO:0031528">
    <property type="term" value="C:microvillus membrane"/>
    <property type="evidence" value="ECO:0007669"/>
    <property type="project" value="TreeGrafter"/>
</dbReference>
<evidence type="ECO:0000256" key="8">
    <source>
        <dbReference type="ARBA" id="ARBA00007029"/>
    </source>
</evidence>
<feature type="region of interest" description="Disordered" evidence="19">
    <location>
        <begin position="48"/>
        <end position="116"/>
    </location>
</feature>
<evidence type="ECO:0000256" key="10">
    <source>
        <dbReference type="ARBA" id="ARBA00022475"/>
    </source>
</evidence>
<evidence type="ECO:0000256" key="20">
    <source>
        <dbReference type="SAM" id="Phobius"/>
    </source>
</evidence>
<evidence type="ECO:0000256" key="16">
    <source>
        <dbReference type="ARBA" id="ARBA00023180"/>
    </source>
</evidence>
<keyword evidence="15 20" id="KW-0472">Membrane</keyword>
<dbReference type="GO" id="GO:0045121">
    <property type="term" value="C:membrane raft"/>
    <property type="evidence" value="ECO:0007669"/>
    <property type="project" value="UniProtKB-SubCell"/>
</dbReference>
<evidence type="ECO:0000256" key="1">
    <source>
        <dbReference type="ARBA" id="ARBA00004105"/>
    </source>
</evidence>
<proteinExistence type="inferred from homology"/>
<dbReference type="InterPro" id="IPR017403">
    <property type="entry name" value="PODXL"/>
</dbReference>
<evidence type="ECO:0000313" key="22">
    <source>
        <dbReference type="EMBL" id="TNM91701.1"/>
    </source>
</evidence>
<evidence type="ECO:0000256" key="17">
    <source>
        <dbReference type="ARBA" id="ARBA00023273"/>
    </source>
</evidence>
<evidence type="ECO:0000256" key="5">
    <source>
        <dbReference type="ARBA" id="ARBA00004479"/>
    </source>
</evidence>
<keyword evidence="13" id="KW-0130">Cell adhesion</keyword>
<gene>
    <name evidence="22" type="ORF">fugu_020081</name>
</gene>
<evidence type="ECO:0000256" key="14">
    <source>
        <dbReference type="ARBA" id="ARBA00022989"/>
    </source>
</evidence>
<keyword evidence="11 20" id="KW-0812">Transmembrane</keyword>
<dbReference type="PANTHER" id="PTHR12067">
    <property type="entry name" value="PODOCALYXIN"/>
    <property type="match status" value="1"/>
</dbReference>
<evidence type="ECO:0000256" key="15">
    <source>
        <dbReference type="ARBA" id="ARBA00023136"/>
    </source>
</evidence>
<feature type="signal peptide" evidence="21">
    <location>
        <begin position="1"/>
        <end position="24"/>
    </location>
</feature>
<dbReference type="GO" id="GO:0007155">
    <property type="term" value="P:cell adhesion"/>
    <property type="evidence" value="ECO:0007669"/>
    <property type="project" value="UniProtKB-KW"/>
</dbReference>
<keyword evidence="16" id="KW-0325">Glycoprotein</keyword>
<keyword evidence="12 21" id="KW-0732">Signal</keyword>
<evidence type="ECO:0000313" key="23">
    <source>
        <dbReference type="Proteomes" id="UP000516260"/>
    </source>
</evidence>
<evidence type="ECO:0000256" key="9">
    <source>
        <dbReference type="ARBA" id="ARBA00017371"/>
    </source>
</evidence>
<feature type="compositionally biased region" description="Polar residues" evidence="19">
    <location>
        <begin position="218"/>
        <end position="228"/>
    </location>
</feature>
<dbReference type="AlphaFoldDB" id="A0A4Z2BH42"/>
<feature type="region of interest" description="Disordered" evidence="19">
    <location>
        <begin position="218"/>
        <end position="267"/>
    </location>
</feature>
<protein>
    <recommendedName>
        <fullName evidence="9">Podocalyxin</fullName>
    </recommendedName>
    <alternativeName>
        <fullName evidence="18">Podocalyxin-like protein 1</fullName>
    </alternativeName>
</protein>
<reference evidence="22 23" key="1">
    <citation type="submission" date="2019-04" db="EMBL/GenBank/DDBJ databases">
        <title>The sequence and de novo assembly of Takifugu bimaculatus genome using PacBio and Hi-C technologies.</title>
        <authorList>
            <person name="Xu P."/>
            <person name="Liu B."/>
            <person name="Zhou Z."/>
        </authorList>
    </citation>
    <scope>NUCLEOTIDE SEQUENCE [LARGE SCALE GENOMIC DNA]</scope>
    <source>
        <strain evidence="22">TB-2018</strain>
        <tissue evidence="22">Muscle</tissue>
    </source>
</reference>
<evidence type="ECO:0000256" key="18">
    <source>
        <dbReference type="ARBA" id="ARBA00031141"/>
    </source>
</evidence>
<name>A0A4Z2BH42_9TELE</name>
<dbReference type="GO" id="GO:0030175">
    <property type="term" value="C:filopodium"/>
    <property type="evidence" value="ECO:0007669"/>
    <property type="project" value="UniProtKB-SubCell"/>
</dbReference>
<evidence type="ECO:0000256" key="21">
    <source>
        <dbReference type="SAM" id="SignalP"/>
    </source>
</evidence>
<dbReference type="GO" id="GO:0016477">
    <property type="term" value="P:cell migration"/>
    <property type="evidence" value="ECO:0007669"/>
    <property type="project" value="InterPro"/>
</dbReference>
<dbReference type="Pfam" id="PF06365">
    <property type="entry name" value="CD34_antigen"/>
    <property type="match status" value="1"/>
</dbReference>
<evidence type="ECO:0000256" key="19">
    <source>
        <dbReference type="SAM" id="MobiDB-lite"/>
    </source>
</evidence>
<evidence type="ECO:0000256" key="6">
    <source>
        <dbReference type="ARBA" id="ARBA00004486"/>
    </source>
</evidence>
<dbReference type="PANTHER" id="PTHR12067:SF5">
    <property type="entry name" value="PODOCALYXIN"/>
    <property type="match status" value="1"/>
</dbReference>
<evidence type="ECO:0000256" key="7">
    <source>
        <dbReference type="ARBA" id="ARBA00004510"/>
    </source>
</evidence>
<comment type="similarity">
    <text evidence="8">Belongs to the podocalyxin family.</text>
</comment>
<comment type="caution">
    <text evidence="22">The sequence shown here is derived from an EMBL/GenBank/DDBJ whole genome shotgun (WGS) entry which is preliminary data.</text>
</comment>
<evidence type="ECO:0000256" key="4">
    <source>
        <dbReference type="ARBA" id="ARBA00004466"/>
    </source>
</evidence>